<dbReference type="Gene3D" id="1.10.150.320">
    <property type="entry name" value="Photosystem II 12 kDa extrinsic protein"/>
    <property type="match status" value="1"/>
</dbReference>
<dbReference type="Pfam" id="PF10531">
    <property type="entry name" value="SLBB"/>
    <property type="match status" value="1"/>
</dbReference>
<dbReference type="PANTHER" id="PTHR21180">
    <property type="entry name" value="ENDONUCLEASE/EXONUCLEASE/PHOSPHATASE FAMILY DOMAIN-CONTAINING PROTEIN 1"/>
    <property type="match status" value="1"/>
</dbReference>
<dbReference type="SMART" id="SM00278">
    <property type="entry name" value="HhH1"/>
    <property type="match status" value="2"/>
</dbReference>
<dbReference type="AlphaFoldDB" id="A0A929N1S9"/>
<dbReference type="InterPro" id="IPR051675">
    <property type="entry name" value="Endo/Exo/Phosphatase_dom_1"/>
</dbReference>
<dbReference type="Gene3D" id="3.10.560.10">
    <property type="entry name" value="Outer membrane lipoprotein wza domain like"/>
    <property type="match status" value="1"/>
</dbReference>
<name>A0A929N1S9_9ACTO</name>
<accession>A0A929N1S9</accession>
<dbReference type="Pfam" id="PF12836">
    <property type="entry name" value="HHH_3"/>
    <property type="match status" value="1"/>
</dbReference>
<dbReference type="InterPro" id="IPR010994">
    <property type="entry name" value="RuvA_2-like"/>
</dbReference>
<proteinExistence type="predicted"/>
<reference evidence="3" key="1">
    <citation type="submission" date="2020-04" db="EMBL/GenBank/DDBJ databases">
        <title>Deep metagenomics examines the oral microbiome during advanced dental caries in children, revealing novel taxa and co-occurrences with host molecules.</title>
        <authorList>
            <person name="Baker J.L."/>
            <person name="Morton J.T."/>
            <person name="Dinis M."/>
            <person name="Alvarez R."/>
            <person name="Tran N.C."/>
            <person name="Knight R."/>
            <person name="Edlund A."/>
        </authorList>
    </citation>
    <scope>NUCLEOTIDE SEQUENCE</scope>
    <source>
        <strain evidence="3">JCVI_32_bin.64</strain>
    </source>
</reference>
<evidence type="ECO:0000259" key="2">
    <source>
        <dbReference type="SMART" id="SM00278"/>
    </source>
</evidence>
<comment type="caution">
    <text evidence="3">The sequence shown here is derived from an EMBL/GenBank/DDBJ whole genome shotgun (WGS) entry which is preliminary data.</text>
</comment>
<dbReference type="GO" id="GO:0015627">
    <property type="term" value="C:type II protein secretion system complex"/>
    <property type="evidence" value="ECO:0007669"/>
    <property type="project" value="TreeGrafter"/>
</dbReference>
<feature type="domain" description="Helix-hairpin-helix DNA-binding motif class 1" evidence="2">
    <location>
        <begin position="247"/>
        <end position="266"/>
    </location>
</feature>
<dbReference type="GO" id="GO:0003677">
    <property type="term" value="F:DNA binding"/>
    <property type="evidence" value="ECO:0007669"/>
    <property type="project" value="UniProtKB-KW"/>
</dbReference>
<feature type="region of interest" description="Disordered" evidence="1">
    <location>
        <begin position="72"/>
        <end position="129"/>
    </location>
</feature>
<dbReference type="SUPFAM" id="SSF47781">
    <property type="entry name" value="RuvA domain 2-like"/>
    <property type="match status" value="1"/>
</dbReference>
<dbReference type="EMBL" id="JABZFZ010000182">
    <property type="protein sequence ID" value="MBF0940075.1"/>
    <property type="molecule type" value="Genomic_DNA"/>
</dbReference>
<dbReference type="PANTHER" id="PTHR21180:SF32">
    <property type="entry name" value="ENDONUCLEASE_EXONUCLEASE_PHOSPHATASE FAMILY DOMAIN-CONTAINING PROTEIN 1"/>
    <property type="match status" value="1"/>
</dbReference>
<evidence type="ECO:0000313" key="4">
    <source>
        <dbReference type="Proteomes" id="UP000718630"/>
    </source>
</evidence>
<feature type="compositionally biased region" description="Low complexity" evidence="1">
    <location>
        <begin position="72"/>
        <end position="89"/>
    </location>
</feature>
<gene>
    <name evidence="3" type="ORF">HXK03_04275</name>
</gene>
<evidence type="ECO:0000313" key="3">
    <source>
        <dbReference type="EMBL" id="MBF0940075.1"/>
    </source>
</evidence>
<dbReference type="Proteomes" id="UP000718630">
    <property type="component" value="Unassembled WGS sequence"/>
</dbReference>
<keyword evidence="3" id="KW-0238">DNA-binding</keyword>
<sequence>MRTPVHEWLARRRLRALTRAVYTSAVEEDPTDADDPGRKARLAPSGASTCAVIVTIIVVSLCALWRLGPSGAPAPGTPAQSSGAAQSAASDEDGRSNAAQGAAPASDGTRPSGARAAGARSGRGSQAAGTTQAVVYVTGRVASPGVLTMPAGSRVGEAIEAAGGPVEGADLESLNLARVIADGEHIVVPAQGAAPAPAGAGAPEGAKCVNLNAASEQELQELDGVGPAMASRIAQYRAAHGTITSVDELDDVPGIGPALLEKIRLGACP</sequence>
<dbReference type="GO" id="GO:0006281">
    <property type="term" value="P:DNA repair"/>
    <property type="evidence" value="ECO:0007669"/>
    <property type="project" value="InterPro"/>
</dbReference>
<dbReference type="InterPro" id="IPR003583">
    <property type="entry name" value="Hlx-hairpin-Hlx_DNA-bd_motif"/>
</dbReference>
<evidence type="ECO:0000256" key="1">
    <source>
        <dbReference type="SAM" id="MobiDB-lite"/>
    </source>
</evidence>
<organism evidence="3 4">
    <name type="scientific">Schaalia georgiae</name>
    <dbReference type="NCBI Taxonomy" id="52768"/>
    <lineage>
        <taxon>Bacteria</taxon>
        <taxon>Bacillati</taxon>
        <taxon>Actinomycetota</taxon>
        <taxon>Actinomycetes</taxon>
        <taxon>Actinomycetales</taxon>
        <taxon>Actinomycetaceae</taxon>
        <taxon>Schaalia</taxon>
    </lineage>
</organism>
<feature type="compositionally biased region" description="Low complexity" evidence="1">
    <location>
        <begin position="112"/>
        <end position="129"/>
    </location>
</feature>
<feature type="domain" description="Helix-hairpin-helix DNA-binding motif class 1" evidence="2">
    <location>
        <begin position="217"/>
        <end position="236"/>
    </location>
</feature>
<protein>
    <submittedName>
        <fullName evidence="3">ComEA family DNA-binding protein</fullName>
    </submittedName>
</protein>
<dbReference type="GO" id="GO:0015628">
    <property type="term" value="P:protein secretion by the type II secretion system"/>
    <property type="evidence" value="ECO:0007669"/>
    <property type="project" value="TreeGrafter"/>
</dbReference>
<feature type="region of interest" description="Disordered" evidence="1">
    <location>
        <begin position="25"/>
        <end position="44"/>
    </location>
</feature>
<dbReference type="InterPro" id="IPR019554">
    <property type="entry name" value="Soluble_ligand-bd"/>
</dbReference>